<comment type="pathway">
    <text evidence="1">Cofactor biosynthesis; molybdopterin biosynthesis.</text>
</comment>
<feature type="domain" description="MoaB/Mog" evidence="3">
    <location>
        <begin position="12"/>
        <end position="156"/>
    </location>
</feature>
<keyword evidence="2" id="KW-0501">Molybdenum cofactor biosynthesis</keyword>
<dbReference type="SMART" id="SM00852">
    <property type="entry name" value="MoCF_biosynth"/>
    <property type="match status" value="1"/>
</dbReference>
<gene>
    <name evidence="4" type="ORF">ABLG96_17725</name>
</gene>
<dbReference type="PANTHER" id="PTHR43764">
    <property type="entry name" value="MOLYBDENUM COFACTOR BIOSYNTHESIS"/>
    <property type="match status" value="1"/>
</dbReference>
<dbReference type="InterPro" id="IPR001453">
    <property type="entry name" value="MoaB/Mog_dom"/>
</dbReference>
<dbReference type="GO" id="GO:0006777">
    <property type="term" value="P:Mo-molybdopterin cofactor biosynthetic process"/>
    <property type="evidence" value="ECO:0007669"/>
    <property type="project" value="UniProtKB-KW"/>
</dbReference>
<dbReference type="PANTHER" id="PTHR43764:SF1">
    <property type="entry name" value="MOLYBDOPTERIN MOLYBDOTRANSFERASE"/>
    <property type="match status" value="1"/>
</dbReference>
<evidence type="ECO:0000259" key="3">
    <source>
        <dbReference type="SMART" id="SM00852"/>
    </source>
</evidence>
<dbReference type="Gene3D" id="3.40.980.10">
    <property type="entry name" value="MoaB/Mog-like domain"/>
    <property type="match status" value="1"/>
</dbReference>
<dbReference type="InterPro" id="IPR036425">
    <property type="entry name" value="MoaB/Mog-like_dom_sf"/>
</dbReference>
<dbReference type="EMBL" id="CP159218">
    <property type="protein sequence ID" value="XCG63029.1"/>
    <property type="molecule type" value="Genomic_DNA"/>
</dbReference>
<name>A0AAU8DM13_9ACTN</name>
<dbReference type="Pfam" id="PF00994">
    <property type="entry name" value="MoCF_biosynth"/>
    <property type="match status" value="1"/>
</dbReference>
<proteinExistence type="predicted"/>
<dbReference type="InterPro" id="IPR051920">
    <property type="entry name" value="MPT_Adenylyltrnsfr/MoaC-Rel"/>
</dbReference>
<evidence type="ECO:0000313" key="4">
    <source>
        <dbReference type="EMBL" id="XCG63029.1"/>
    </source>
</evidence>
<dbReference type="SUPFAM" id="SSF53218">
    <property type="entry name" value="Molybdenum cofactor biosynthesis proteins"/>
    <property type="match status" value="1"/>
</dbReference>
<evidence type="ECO:0000256" key="1">
    <source>
        <dbReference type="ARBA" id="ARBA00005046"/>
    </source>
</evidence>
<dbReference type="RefSeq" id="WP_353648644.1">
    <property type="nucleotide sequence ID" value="NZ_CP159218.1"/>
</dbReference>
<evidence type="ECO:0000256" key="2">
    <source>
        <dbReference type="ARBA" id="ARBA00023150"/>
    </source>
</evidence>
<accession>A0AAU8DM13</accession>
<organism evidence="4">
    <name type="scientific">Nakamurella sp. A5-74</name>
    <dbReference type="NCBI Taxonomy" id="3158264"/>
    <lineage>
        <taxon>Bacteria</taxon>
        <taxon>Bacillati</taxon>
        <taxon>Actinomycetota</taxon>
        <taxon>Actinomycetes</taxon>
        <taxon>Nakamurellales</taxon>
        <taxon>Nakamurellaceae</taxon>
        <taxon>Nakamurella</taxon>
    </lineage>
</organism>
<reference evidence="4" key="1">
    <citation type="submission" date="2024-05" db="EMBL/GenBank/DDBJ databases">
        <authorList>
            <person name="Cai S.Y."/>
            <person name="Jin L.M."/>
            <person name="Li H.R."/>
        </authorList>
    </citation>
    <scope>NUCLEOTIDE SEQUENCE</scope>
    <source>
        <strain evidence="4">A5-74</strain>
    </source>
</reference>
<dbReference type="AlphaFoldDB" id="A0AAU8DM13"/>
<sequence>MTTAAASVGRALIVSVTDDQVHGDGDHGAGALVTELLVEAGFVVDGSVTVPSEALDIRSALNTGVIGGVDLIVTVGGTGVRPRDVTPDVTDEVVDRSLPGIAEALRWSGMAAGVTDAVVSRGRVGVSGSTVIANIAGSRPAIRDGLATLVPLAVHAIEQLSDPLP</sequence>
<protein>
    <submittedName>
        <fullName evidence="4">Molybdopterin-binding protein</fullName>
    </submittedName>
</protein>